<dbReference type="EMBL" id="BMAQ01000030">
    <property type="protein sequence ID" value="GFR38918.1"/>
    <property type="molecule type" value="Genomic_DNA"/>
</dbReference>
<evidence type="ECO:0000313" key="2">
    <source>
        <dbReference type="EMBL" id="GFR38918.1"/>
    </source>
</evidence>
<dbReference type="AlphaFoldDB" id="A0A916VGF6"/>
<feature type="domain" description="PRC-barrel" evidence="1">
    <location>
        <begin position="91"/>
        <end position="159"/>
    </location>
</feature>
<accession>A0A916VGF6</accession>
<comment type="caution">
    <text evidence="2">The sequence shown here is derived from an EMBL/GenBank/DDBJ whole genome shotgun (WGS) entry which is preliminary data.</text>
</comment>
<feature type="domain" description="PRC-barrel" evidence="1">
    <location>
        <begin position="1"/>
        <end position="63"/>
    </location>
</feature>
<organism evidence="2 3">
    <name type="scientific">Insulibacter thermoxylanivorax</name>
    <dbReference type="NCBI Taxonomy" id="2749268"/>
    <lineage>
        <taxon>Bacteria</taxon>
        <taxon>Bacillati</taxon>
        <taxon>Bacillota</taxon>
        <taxon>Bacilli</taxon>
        <taxon>Bacillales</taxon>
        <taxon>Paenibacillaceae</taxon>
        <taxon>Insulibacter</taxon>
    </lineage>
</organism>
<dbReference type="InterPro" id="IPR011033">
    <property type="entry name" value="PRC_barrel-like_sf"/>
</dbReference>
<protein>
    <recommendedName>
        <fullName evidence="1">PRC-barrel domain-containing protein</fullName>
    </recommendedName>
</protein>
<proteinExistence type="predicted"/>
<dbReference type="Proteomes" id="UP000654993">
    <property type="component" value="Unassembled WGS sequence"/>
</dbReference>
<evidence type="ECO:0000313" key="3">
    <source>
        <dbReference type="Proteomes" id="UP000654993"/>
    </source>
</evidence>
<keyword evidence="3" id="KW-1185">Reference proteome</keyword>
<dbReference type="InterPro" id="IPR027275">
    <property type="entry name" value="PRC-brl_dom"/>
</dbReference>
<reference evidence="2" key="1">
    <citation type="submission" date="2020-08" db="EMBL/GenBank/DDBJ databases">
        <authorList>
            <person name="Uke A."/>
            <person name="Chhe C."/>
            <person name="Baramee S."/>
            <person name="Kosugi A."/>
        </authorList>
    </citation>
    <scope>NUCLEOTIDE SEQUENCE</scope>
    <source>
        <strain evidence="2">DA-C8</strain>
    </source>
</reference>
<dbReference type="SUPFAM" id="SSF50346">
    <property type="entry name" value="PRC-barrel domain"/>
    <property type="match status" value="2"/>
</dbReference>
<dbReference type="Pfam" id="PF05239">
    <property type="entry name" value="PRC"/>
    <property type="match status" value="2"/>
</dbReference>
<name>A0A916VGF6_9BACL</name>
<reference evidence="2" key="2">
    <citation type="journal article" date="2021" name="Data Brief">
        <title>Draft genome sequence data of the facultative, thermophilic, xylanolytic bacterium Paenibacillus sp. strain DA-C8.</title>
        <authorList>
            <person name="Chhe C."/>
            <person name="Uke A."/>
            <person name="Baramee S."/>
            <person name="Ungkulpasvich U."/>
            <person name="Tachaapaikoon C."/>
            <person name="Pason P."/>
            <person name="Waeonukul R."/>
            <person name="Ratanakhanokchai K."/>
            <person name="Kosugi A."/>
        </authorList>
    </citation>
    <scope>NUCLEOTIDE SEQUENCE</scope>
    <source>
        <strain evidence="2">DA-C8</strain>
    </source>
</reference>
<sequence length="164" mass="18141">MFKARDIIGLPIISVRDGRKLGEVRDVLLGAWKVKGLLLDPKFWFGQARAIACEGIQSFGSDAVMVSDQEAIYTFGDFAEHGRLFLSGKKKIQGMAVMTPNGQQLGFIEDVYFDDNLDKQIIGLELTDGFISDLTEGRKVFMISEESQLGEDAVIVHADRLVPS</sequence>
<dbReference type="Gene3D" id="2.30.30.240">
    <property type="entry name" value="PRC-barrel domain"/>
    <property type="match status" value="2"/>
</dbReference>
<evidence type="ECO:0000259" key="1">
    <source>
        <dbReference type="Pfam" id="PF05239"/>
    </source>
</evidence>
<gene>
    <name evidence="2" type="ORF">PRECH8_22140</name>
</gene>